<evidence type="ECO:0000313" key="5">
    <source>
        <dbReference type="Proteomes" id="UP000076761"/>
    </source>
</evidence>
<dbReference type="SUPFAM" id="SSF55729">
    <property type="entry name" value="Acyl-CoA N-acyltransferases (Nat)"/>
    <property type="match status" value="1"/>
</dbReference>
<accession>A0A165VZG7</accession>
<dbReference type="InParanoid" id="A0A165VZG7"/>
<dbReference type="GO" id="GO:0008080">
    <property type="term" value="F:N-acetyltransferase activity"/>
    <property type="evidence" value="ECO:0007669"/>
    <property type="project" value="InterPro"/>
</dbReference>
<reference evidence="4 5" key="1">
    <citation type="journal article" date="2016" name="Mol. Biol. Evol.">
        <title>Comparative Genomics of Early-Diverging Mushroom-Forming Fungi Provides Insights into the Origins of Lignocellulose Decay Capabilities.</title>
        <authorList>
            <person name="Nagy L.G."/>
            <person name="Riley R."/>
            <person name="Tritt A."/>
            <person name="Adam C."/>
            <person name="Daum C."/>
            <person name="Floudas D."/>
            <person name="Sun H."/>
            <person name="Yadav J.S."/>
            <person name="Pangilinan J."/>
            <person name="Larsson K.H."/>
            <person name="Matsuura K."/>
            <person name="Barry K."/>
            <person name="Labutti K."/>
            <person name="Kuo R."/>
            <person name="Ohm R.A."/>
            <person name="Bhattacharya S.S."/>
            <person name="Shirouzu T."/>
            <person name="Yoshinaga Y."/>
            <person name="Martin F.M."/>
            <person name="Grigoriev I.V."/>
            <person name="Hibbett D.S."/>
        </authorList>
    </citation>
    <scope>NUCLEOTIDE SEQUENCE [LARGE SCALE GENOMIC DNA]</scope>
    <source>
        <strain evidence="4 5">HHB14362 ss-1</strain>
    </source>
</reference>
<evidence type="ECO:0000256" key="1">
    <source>
        <dbReference type="ARBA" id="ARBA00022679"/>
    </source>
</evidence>
<keyword evidence="2" id="KW-0472">Membrane</keyword>
<feature type="transmembrane region" description="Helical" evidence="2">
    <location>
        <begin position="72"/>
        <end position="93"/>
    </location>
</feature>
<dbReference type="AlphaFoldDB" id="A0A165VZG7"/>
<evidence type="ECO:0000313" key="4">
    <source>
        <dbReference type="EMBL" id="KZT30431.1"/>
    </source>
</evidence>
<evidence type="ECO:0000259" key="3">
    <source>
        <dbReference type="PROSITE" id="PS51186"/>
    </source>
</evidence>
<feature type="domain" description="N-acetyltransferase" evidence="3">
    <location>
        <begin position="90"/>
        <end position="257"/>
    </location>
</feature>
<sequence length="263" mass="30265">MVEPVARIRAYKPSEEDDKLVRFVLGKAHMGLLGEANSSAYFHPFTIAAWVAASCVFIQIMQWWPDYEQFGWLSYLKPLPAFASMAVPIMFLIDWSENNRPAFEKLTQETLRKADIFDLAAYYSRSPSSGLWILEHGQTFVGLIAVDASPDSTTDADLTQDVPLDLKKKGTSDVATIRHFYVEEQFRRTDIQDDLLQHALRRTFEGGEKVKKVRIAYCTLARYLDKTLRKHGFRTVKQWSIRGMTTVQFTESELERKAWQKIA</sequence>
<evidence type="ECO:0000256" key="2">
    <source>
        <dbReference type="SAM" id="Phobius"/>
    </source>
</evidence>
<gene>
    <name evidence="4" type="ORF">NEOLEDRAFT_1052911</name>
</gene>
<keyword evidence="5" id="KW-1185">Reference proteome</keyword>
<dbReference type="InterPro" id="IPR000182">
    <property type="entry name" value="GNAT_dom"/>
</dbReference>
<dbReference type="PANTHER" id="PTHR13947:SF37">
    <property type="entry name" value="LD18367P"/>
    <property type="match status" value="1"/>
</dbReference>
<keyword evidence="2" id="KW-1133">Transmembrane helix</keyword>
<protein>
    <recommendedName>
        <fullName evidence="3">N-acetyltransferase domain-containing protein</fullName>
    </recommendedName>
</protein>
<dbReference type="OrthoDB" id="2564232at2759"/>
<dbReference type="PANTHER" id="PTHR13947">
    <property type="entry name" value="GNAT FAMILY N-ACETYLTRANSFERASE"/>
    <property type="match status" value="1"/>
</dbReference>
<dbReference type="EMBL" id="KV425551">
    <property type="protein sequence ID" value="KZT30431.1"/>
    <property type="molecule type" value="Genomic_DNA"/>
</dbReference>
<proteinExistence type="predicted"/>
<dbReference type="InterPro" id="IPR016181">
    <property type="entry name" value="Acyl_CoA_acyltransferase"/>
</dbReference>
<feature type="transmembrane region" description="Helical" evidence="2">
    <location>
        <begin position="40"/>
        <end position="60"/>
    </location>
</feature>
<dbReference type="PROSITE" id="PS51186">
    <property type="entry name" value="GNAT"/>
    <property type="match status" value="1"/>
</dbReference>
<dbReference type="Proteomes" id="UP000076761">
    <property type="component" value="Unassembled WGS sequence"/>
</dbReference>
<keyword evidence="1" id="KW-0808">Transferase</keyword>
<organism evidence="4 5">
    <name type="scientific">Neolentinus lepideus HHB14362 ss-1</name>
    <dbReference type="NCBI Taxonomy" id="1314782"/>
    <lineage>
        <taxon>Eukaryota</taxon>
        <taxon>Fungi</taxon>
        <taxon>Dikarya</taxon>
        <taxon>Basidiomycota</taxon>
        <taxon>Agaricomycotina</taxon>
        <taxon>Agaricomycetes</taxon>
        <taxon>Gloeophyllales</taxon>
        <taxon>Gloeophyllaceae</taxon>
        <taxon>Neolentinus</taxon>
    </lineage>
</organism>
<name>A0A165VZG7_9AGAM</name>
<dbReference type="Gene3D" id="3.40.630.30">
    <property type="match status" value="1"/>
</dbReference>
<dbReference type="InterPro" id="IPR050769">
    <property type="entry name" value="NAT_camello-type"/>
</dbReference>
<keyword evidence="2" id="KW-0812">Transmembrane</keyword>